<dbReference type="Proteomes" id="UP000001646">
    <property type="component" value="Chromosome 1"/>
</dbReference>
<dbReference type="InParanoid" id="A0A803TI24"/>
<organism evidence="1 2">
    <name type="scientific">Anolis carolinensis</name>
    <name type="common">Green anole</name>
    <name type="synonym">American chameleon</name>
    <dbReference type="NCBI Taxonomy" id="28377"/>
    <lineage>
        <taxon>Eukaryota</taxon>
        <taxon>Metazoa</taxon>
        <taxon>Chordata</taxon>
        <taxon>Craniata</taxon>
        <taxon>Vertebrata</taxon>
        <taxon>Euteleostomi</taxon>
        <taxon>Lepidosauria</taxon>
        <taxon>Squamata</taxon>
        <taxon>Bifurcata</taxon>
        <taxon>Unidentata</taxon>
        <taxon>Episquamata</taxon>
        <taxon>Toxicofera</taxon>
        <taxon>Iguania</taxon>
        <taxon>Dactyloidae</taxon>
        <taxon>Anolis</taxon>
    </lineage>
</organism>
<dbReference type="PANTHER" id="PTHR12498:SF0">
    <property type="entry name" value="PROTEIN N-TERMINAL ASPARAGINE AMIDOHYDROLASE"/>
    <property type="match status" value="1"/>
</dbReference>
<proteinExistence type="predicted"/>
<sequence>MNAIKVLSSNTECGRLEVHLTGGFNDDRHLSQQLTNQLLRAFDNLQNSIHLVTFCVTDLNDRQEKGNNFLFIYGITVNVKTGEVFHTTFPDRGSVEDLRSASILTGAKMVNIYDSRKEELSIEPYFWMPFPHVDIWLQQDN</sequence>
<dbReference type="PANTHER" id="PTHR12498">
    <property type="entry name" value="N-TERMINAL ASPARAGINE AMIDOHYDROLASE"/>
    <property type="match status" value="1"/>
</dbReference>
<evidence type="ECO:0000313" key="2">
    <source>
        <dbReference type="Proteomes" id="UP000001646"/>
    </source>
</evidence>
<dbReference type="Ensembl" id="ENSACAT00000042581.1">
    <property type="protein sequence ID" value="ENSACAP00000034864.1"/>
    <property type="gene ID" value="ENSACAG00000043415.1"/>
</dbReference>
<evidence type="ECO:0008006" key="3">
    <source>
        <dbReference type="Google" id="ProtNLM"/>
    </source>
</evidence>
<protein>
    <recommendedName>
        <fullName evidence="3">Protein N-terminal asparagine amidohydrolase</fullName>
    </recommendedName>
</protein>
<reference evidence="1 2" key="1">
    <citation type="submission" date="2009-12" db="EMBL/GenBank/DDBJ databases">
        <title>The Genome Sequence of Anolis carolinensis (Green Anole Lizard).</title>
        <authorList>
            <consortium name="The Genome Sequencing Platform"/>
            <person name="Di Palma F."/>
            <person name="Alfoldi J."/>
            <person name="Heiman D."/>
            <person name="Young S."/>
            <person name="Grabherr M."/>
            <person name="Johnson J."/>
            <person name="Lander E.S."/>
            <person name="Lindblad-Toh K."/>
        </authorList>
    </citation>
    <scope>NUCLEOTIDE SEQUENCE [LARGE SCALE GENOMIC DNA]</scope>
    <source>
        <strain evidence="1 2">JBL SC #1</strain>
    </source>
</reference>
<dbReference type="InterPro" id="IPR026750">
    <property type="entry name" value="NTAN1"/>
</dbReference>
<dbReference type="GeneTree" id="ENSGT00390000016730"/>
<reference evidence="1" key="3">
    <citation type="submission" date="2025-09" db="UniProtKB">
        <authorList>
            <consortium name="Ensembl"/>
        </authorList>
    </citation>
    <scope>IDENTIFICATION</scope>
</reference>
<dbReference type="AlphaFoldDB" id="A0A803TI24"/>
<dbReference type="Pfam" id="PF14736">
    <property type="entry name" value="N_Asn_amidohyd"/>
    <property type="match status" value="1"/>
</dbReference>
<reference evidence="1" key="2">
    <citation type="submission" date="2025-08" db="UniProtKB">
        <authorList>
            <consortium name="Ensembl"/>
        </authorList>
    </citation>
    <scope>IDENTIFICATION</scope>
</reference>
<dbReference type="GO" id="GO:0008418">
    <property type="term" value="F:protein-N-terminal asparagine amidohydrolase activity"/>
    <property type="evidence" value="ECO:0007669"/>
    <property type="project" value="InterPro"/>
</dbReference>
<name>A0A803TI24_ANOCA</name>
<evidence type="ECO:0000313" key="1">
    <source>
        <dbReference type="Ensembl" id="ENSACAP00000034864.1"/>
    </source>
</evidence>
<accession>A0A803TI24</accession>
<keyword evidence="2" id="KW-1185">Reference proteome</keyword>